<feature type="transmembrane region" description="Helical" evidence="9">
    <location>
        <begin position="273"/>
        <end position="293"/>
    </location>
</feature>
<feature type="transmembrane region" description="Helical" evidence="9">
    <location>
        <begin position="240"/>
        <end position="261"/>
    </location>
</feature>
<evidence type="ECO:0000256" key="6">
    <source>
        <dbReference type="ARBA" id="ARBA00022989"/>
    </source>
</evidence>
<evidence type="ECO:0000256" key="10">
    <source>
        <dbReference type="SAM" id="SignalP"/>
    </source>
</evidence>
<keyword evidence="2" id="KW-1003">Cell membrane</keyword>
<gene>
    <name evidence="12" type="ORF">QRT03_03010</name>
</gene>
<evidence type="ECO:0000256" key="3">
    <source>
        <dbReference type="ARBA" id="ARBA00022679"/>
    </source>
</evidence>
<feature type="transmembrane region" description="Helical" evidence="9">
    <location>
        <begin position="105"/>
        <end position="126"/>
    </location>
</feature>
<feature type="chain" id="PRO_5045722934" evidence="10">
    <location>
        <begin position="32"/>
        <end position="661"/>
    </location>
</feature>
<feature type="transmembrane region" description="Helical" evidence="9">
    <location>
        <begin position="216"/>
        <end position="234"/>
    </location>
</feature>
<dbReference type="PANTHER" id="PTHR24421:SF37">
    <property type="entry name" value="SENSOR HISTIDINE KINASE NARS"/>
    <property type="match status" value="1"/>
</dbReference>
<dbReference type="RefSeq" id="WP_286050987.1">
    <property type="nucleotide sequence ID" value="NZ_JASVWF010000001.1"/>
</dbReference>
<dbReference type="InterPro" id="IPR029016">
    <property type="entry name" value="GAF-like_dom_sf"/>
</dbReference>
<dbReference type="SUPFAM" id="SSF55781">
    <property type="entry name" value="GAF domain-like"/>
    <property type="match status" value="1"/>
</dbReference>
<dbReference type="EMBL" id="JASVWF010000001">
    <property type="protein sequence ID" value="MDL5154912.1"/>
    <property type="molecule type" value="Genomic_DNA"/>
</dbReference>
<evidence type="ECO:0000256" key="4">
    <source>
        <dbReference type="ARBA" id="ARBA00022692"/>
    </source>
</evidence>
<keyword evidence="10" id="KW-0732">Signal</keyword>
<keyword evidence="5 12" id="KW-0418">Kinase</keyword>
<feature type="transmembrane region" description="Helical" evidence="9">
    <location>
        <begin position="181"/>
        <end position="204"/>
    </location>
</feature>
<evidence type="ECO:0000313" key="12">
    <source>
        <dbReference type="EMBL" id="MDL5154912.1"/>
    </source>
</evidence>
<dbReference type="Proteomes" id="UP001231924">
    <property type="component" value="Unassembled WGS sequence"/>
</dbReference>
<keyword evidence="4 9" id="KW-0812">Transmembrane</keyword>
<feature type="transmembrane region" description="Helical" evidence="9">
    <location>
        <begin position="68"/>
        <end position="85"/>
    </location>
</feature>
<protein>
    <submittedName>
        <fullName evidence="12">Sensor histidine kinase</fullName>
    </submittedName>
</protein>
<dbReference type="Gene3D" id="3.30.565.10">
    <property type="entry name" value="Histidine kinase-like ATPase, C-terminal domain"/>
    <property type="match status" value="1"/>
</dbReference>
<evidence type="ECO:0000256" key="2">
    <source>
        <dbReference type="ARBA" id="ARBA00022475"/>
    </source>
</evidence>
<feature type="domain" description="Histidine kinase/HSP90-like ATPase" evidence="11">
    <location>
        <begin position="569"/>
        <end position="659"/>
    </location>
</feature>
<dbReference type="SUPFAM" id="SSF55874">
    <property type="entry name" value="ATPase domain of HSP90 chaperone/DNA topoisomerase II/histidine kinase"/>
    <property type="match status" value="1"/>
</dbReference>
<proteinExistence type="predicted"/>
<reference evidence="12 13" key="1">
    <citation type="submission" date="2023-06" db="EMBL/GenBank/DDBJ databases">
        <title>Actinomycetospora Odt1-22.</title>
        <authorList>
            <person name="Supong K."/>
        </authorList>
    </citation>
    <scope>NUCLEOTIDE SEQUENCE [LARGE SCALE GENOMIC DNA]</scope>
    <source>
        <strain evidence="12 13">Odt1-22</strain>
    </source>
</reference>
<dbReference type="GO" id="GO:0016301">
    <property type="term" value="F:kinase activity"/>
    <property type="evidence" value="ECO:0007669"/>
    <property type="project" value="UniProtKB-KW"/>
</dbReference>
<evidence type="ECO:0000256" key="8">
    <source>
        <dbReference type="ARBA" id="ARBA00023136"/>
    </source>
</evidence>
<name>A0ABT7M2M3_9PSEU</name>
<dbReference type="InterPro" id="IPR011712">
    <property type="entry name" value="Sig_transdc_His_kin_sub3_dim/P"/>
</dbReference>
<evidence type="ECO:0000256" key="9">
    <source>
        <dbReference type="SAM" id="Phobius"/>
    </source>
</evidence>
<dbReference type="InterPro" id="IPR050482">
    <property type="entry name" value="Sensor_HK_TwoCompSys"/>
</dbReference>
<evidence type="ECO:0000256" key="5">
    <source>
        <dbReference type="ARBA" id="ARBA00022777"/>
    </source>
</evidence>
<evidence type="ECO:0000259" key="11">
    <source>
        <dbReference type="SMART" id="SM00387"/>
    </source>
</evidence>
<dbReference type="Gene3D" id="1.20.5.1930">
    <property type="match status" value="1"/>
</dbReference>
<comment type="caution">
    <text evidence="12">The sequence shown here is derived from an EMBL/GenBank/DDBJ whole genome shotgun (WGS) entry which is preliminary data.</text>
</comment>
<comment type="subcellular location">
    <subcellularLocation>
        <location evidence="1">Cell membrane</location>
        <topology evidence="1">Multi-pass membrane protein</topology>
    </subcellularLocation>
</comment>
<evidence type="ECO:0000256" key="7">
    <source>
        <dbReference type="ARBA" id="ARBA00023012"/>
    </source>
</evidence>
<dbReference type="Pfam" id="PF07730">
    <property type="entry name" value="HisKA_3"/>
    <property type="match status" value="1"/>
</dbReference>
<keyword evidence="13" id="KW-1185">Reference proteome</keyword>
<accession>A0ABT7M2M3</accession>
<keyword evidence="6 9" id="KW-1133">Transmembrane helix</keyword>
<dbReference type="Pfam" id="PF02518">
    <property type="entry name" value="HATPase_c"/>
    <property type="match status" value="1"/>
</dbReference>
<feature type="signal peptide" evidence="10">
    <location>
        <begin position="1"/>
        <end position="31"/>
    </location>
</feature>
<dbReference type="CDD" id="cd16917">
    <property type="entry name" value="HATPase_UhpB-NarQ-NarX-like"/>
    <property type="match status" value="1"/>
</dbReference>
<dbReference type="Gene3D" id="3.30.450.40">
    <property type="match status" value="1"/>
</dbReference>
<organism evidence="12 13">
    <name type="scientific">Actinomycetospora termitidis</name>
    <dbReference type="NCBI Taxonomy" id="3053470"/>
    <lineage>
        <taxon>Bacteria</taxon>
        <taxon>Bacillati</taxon>
        <taxon>Actinomycetota</taxon>
        <taxon>Actinomycetes</taxon>
        <taxon>Pseudonocardiales</taxon>
        <taxon>Pseudonocardiaceae</taxon>
        <taxon>Actinomycetospora</taxon>
    </lineage>
</organism>
<keyword evidence="3" id="KW-0808">Transferase</keyword>
<dbReference type="InterPro" id="IPR036890">
    <property type="entry name" value="HATPase_C_sf"/>
</dbReference>
<evidence type="ECO:0000256" key="1">
    <source>
        <dbReference type="ARBA" id="ARBA00004651"/>
    </source>
</evidence>
<keyword evidence="8 9" id="KW-0472">Membrane</keyword>
<feature type="transmembrane region" description="Helical" evidence="9">
    <location>
        <begin position="41"/>
        <end position="61"/>
    </location>
</feature>
<evidence type="ECO:0000313" key="13">
    <source>
        <dbReference type="Proteomes" id="UP001231924"/>
    </source>
</evidence>
<sequence length="661" mass="68522">MPSAAVRRRWPWGVAVAAAALSLAGAPLAVANGATEGLEDIYLGDAVTGALVPTAGALILTHRPRDRVGWLLLSTAGLALGFFLAEWSGFGLHTVPGSLPLAALAGWVSEIVWLPFLALLTLLPLWFPTGRVPSRPWLAVQVVVLALFAALFVACVLHPRLEDGTPSPLTGHLPDWPTDVVRLITTALVFCAPVCLASLLVRYVRADRADRLRLRWFGLAVVLAVGVVLLPGVPTTVGDVLSGVTTSLVAAAVVAAVLGGLHGLDAVVDRSLVYAFTAAATYLLYVVAVTAGGSFLPDAAGFLGVAVVAVTFAPVRTWTQRAVDRLLHGARSDPLAVLRALGTRLDDAPASGVGTDHDGGRAALESVRELLRVPGVAILDPDGAAVAAAGEPVATRPRHEVPLRARGRLLGVLTVALRPGERAPDPRDAGLLEALGRVLAGTLDAHALAADLQQAREHLVRAGEDERRRLHHDLHDGLGPVLSHAVLALDGLRREVGPEAADEAGAATLKSTLQDALVDLRRLVHGLRPPALDDVGLVAALGKHVGLVEGSGLVVVLDAADVPEDLPAAVEVAAYRVVTEALTNVTRHARATACTVALAVGDGSLRIVVSDDGSGPVERTAGGIGLSSLRHRTEELGGGLDVRHRPGGTTLTATLPLHEAV</sequence>
<dbReference type="SMART" id="SM00387">
    <property type="entry name" value="HATPase_c"/>
    <property type="match status" value="1"/>
</dbReference>
<keyword evidence="7" id="KW-0902">Two-component regulatory system</keyword>
<dbReference type="PANTHER" id="PTHR24421">
    <property type="entry name" value="NITRATE/NITRITE SENSOR PROTEIN NARX-RELATED"/>
    <property type="match status" value="1"/>
</dbReference>
<dbReference type="InterPro" id="IPR003594">
    <property type="entry name" value="HATPase_dom"/>
</dbReference>
<feature type="transmembrane region" description="Helical" evidence="9">
    <location>
        <begin position="138"/>
        <end position="161"/>
    </location>
</feature>